<evidence type="ECO:0000313" key="4">
    <source>
        <dbReference type="Proteomes" id="UP001373714"/>
    </source>
</evidence>
<evidence type="ECO:0000313" key="3">
    <source>
        <dbReference type="EMBL" id="KAK6360154.1"/>
    </source>
</evidence>
<keyword evidence="2" id="KW-0732">Signal</keyword>
<organism evidence="3 4">
    <name type="scientific">Orbilia blumenaviensis</name>
    <dbReference type="NCBI Taxonomy" id="1796055"/>
    <lineage>
        <taxon>Eukaryota</taxon>
        <taxon>Fungi</taxon>
        <taxon>Dikarya</taxon>
        <taxon>Ascomycota</taxon>
        <taxon>Pezizomycotina</taxon>
        <taxon>Orbiliomycetes</taxon>
        <taxon>Orbiliales</taxon>
        <taxon>Orbiliaceae</taxon>
        <taxon>Orbilia</taxon>
    </lineage>
</organism>
<feature type="chain" id="PRO_5043889030" evidence="2">
    <location>
        <begin position="18"/>
        <end position="140"/>
    </location>
</feature>
<sequence length="140" mass="16390">MFFIILMAAIFATMISITDFIQDIIHLSNEVKLLNYYLQRLERLEIAVQRLRHSQIDARFVLDRLVKRERERDLHRWGTLEYGNTTGRVRCVGVGYETEETEESSEYSLEDEEISEDEDDDEDSGDEDDNNEETSESDSA</sequence>
<evidence type="ECO:0000256" key="2">
    <source>
        <dbReference type="SAM" id="SignalP"/>
    </source>
</evidence>
<keyword evidence="4" id="KW-1185">Reference proteome</keyword>
<feature type="region of interest" description="Disordered" evidence="1">
    <location>
        <begin position="93"/>
        <end position="140"/>
    </location>
</feature>
<dbReference type="EMBL" id="JAVHNS010000003">
    <property type="protein sequence ID" value="KAK6360154.1"/>
    <property type="molecule type" value="Genomic_DNA"/>
</dbReference>
<proteinExistence type="predicted"/>
<protein>
    <submittedName>
        <fullName evidence="3">Uncharacterized protein</fullName>
    </submittedName>
</protein>
<accession>A0AAV9VG74</accession>
<comment type="caution">
    <text evidence="3">The sequence shown here is derived from an EMBL/GenBank/DDBJ whole genome shotgun (WGS) entry which is preliminary data.</text>
</comment>
<evidence type="ECO:0000256" key="1">
    <source>
        <dbReference type="SAM" id="MobiDB-lite"/>
    </source>
</evidence>
<name>A0AAV9VG74_9PEZI</name>
<dbReference type="Proteomes" id="UP001373714">
    <property type="component" value="Unassembled WGS sequence"/>
</dbReference>
<feature type="signal peptide" evidence="2">
    <location>
        <begin position="1"/>
        <end position="17"/>
    </location>
</feature>
<feature type="compositionally biased region" description="Acidic residues" evidence="1">
    <location>
        <begin position="97"/>
        <end position="140"/>
    </location>
</feature>
<gene>
    <name evidence="3" type="ORF">TWF730_006307</name>
</gene>
<reference evidence="3 4" key="1">
    <citation type="submission" date="2019-10" db="EMBL/GenBank/DDBJ databases">
        <authorList>
            <person name="Palmer J.M."/>
        </authorList>
    </citation>
    <scope>NUCLEOTIDE SEQUENCE [LARGE SCALE GENOMIC DNA]</scope>
    <source>
        <strain evidence="3 4">TWF730</strain>
    </source>
</reference>
<dbReference type="AlphaFoldDB" id="A0AAV9VG74"/>